<dbReference type="InterPro" id="IPR029044">
    <property type="entry name" value="Nucleotide-diphossugar_trans"/>
</dbReference>
<evidence type="ECO:0000313" key="6">
    <source>
        <dbReference type="Proteomes" id="UP000324233"/>
    </source>
</evidence>
<reference evidence="5 6" key="1">
    <citation type="submission" date="2019-08" db="EMBL/GenBank/DDBJ databases">
        <title>Deep-cultivation of Planctomycetes and their phenomic and genomic characterization uncovers novel biology.</title>
        <authorList>
            <person name="Wiegand S."/>
            <person name="Jogler M."/>
            <person name="Boedeker C."/>
            <person name="Pinto D."/>
            <person name="Vollmers J."/>
            <person name="Rivas-Marin E."/>
            <person name="Kohn T."/>
            <person name="Peeters S.H."/>
            <person name="Heuer A."/>
            <person name="Rast P."/>
            <person name="Oberbeckmann S."/>
            <person name="Bunk B."/>
            <person name="Jeske O."/>
            <person name="Meyerdierks A."/>
            <person name="Storesund J.E."/>
            <person name="Kallscheuer N."/>
            <person name="Luecker S."/>
            <person name="Lage O.M."/>
            <person name="Pohl T."/>
            <person name="Merkel B.J."/>
            <person name="Hornburger P."/>
            <person name="Mueller R.-W."/>
            <person name="Bruemmer F."/>
            <person name="Labrenz M."/>
            <person name="Spormann A.M."/>
            <person name="Op den Camp H."/>
            <person name="Overmann J."/>
            <person name="Amann R."/>
            <person name="Jetten M.S.M."/>
            <person name="Mascher T."/>
            <person name="Medema M.H."/>
            <person name="Devos D.P."/>
            <person name="Kaster A.-K."/>
            <person name="Ovreas L."/>
            <person name="Rohde M."/>
            <person name="Galperin M.Y."/>
            <person name="Jogler C."/>
        </authorList>
    </citation>
    <scope>NUCLEOTIDE SEQUENCE [LARGE SCALE GENOMIC DNA]</scope>
    <source>
        <strain evidence="5 6">OJF2</strain>
    </source>
</reference>
<dbReference type="CDD" id="cd06438">
    <property type="entry name" value="EpsO_like"/>
    <property type="match status" value="1"/>
</dbReference>
<evidence type="ECO:0000256" key="4">
    <source>
        <dbReference type="SAM" id="Phobius"/>
    </source>
</evidence>
<dbReference type="PANTHER" id="PTHR43630:SF1">
    <property type="entry name" value="POLY-BETA-1,6-N-ACETYL-D-GLUCOSAMINE SYNTHASE"/>
    <property type="match status" value="1"/>
</dbReference>
<dbReference type="Proteomes" id="UP000324233">
    <property type="component" value="Chromosome"/>
</dbReference>
<protein>
    <submittedName>
        <fullName evidence="5">Beta-monoglucosyldiacylglycerol synthase</fullName>
        <ecNumber evidence="5">2.4.1.-</ecNumber>
    </submittedName>
</protein>
<keyword evidence="4" id="KW-0812">Transmembrane</keyword>
<evidence type="ECO:0000313" key="5">
    <source>
        <dbReference type="EMBL" id="QEH33934.1"/>
    </source>
</evidence>
<sequence length="406" mass="44756">MTLPTWLVAALALINLIALPYIAFLLVTTLAAILGRRRGADAAAPIQRFLVMIPAHDEEGGIGDTVRSCLAMDYPRELFEVLVIADNCTDRTAEVARREGATVVERFDDAKRSKGFAIEYLIDRLKGSGRFDLLDALVLVDADTVVEPTLLRSFADLVRSGGRWGQCYYTVANPDASWRTQLMTYAFALFNGVTPLGLSRLGQSVGFRGNGMCLTTEGLRRVPWTSYGLVEDMEFSWKVRLAGETIAMRPEVAVRGMMLSGGGKAAEDQRQRWESGRRDIRRRMPGQILRSKHLGWADKLACLIEVTMPTMTALLAGMLVLFVADAATLTSPLPPALGPCLWAMCITIALTLSLSTVAPFLCFGLPWSYARALAYLPVYAAWKTVLALKPKPKRWVRTVREQPAGR</sequence>
<proteinExistence type="inferred from homology"/>
<organism evidence="5 6">
    <name type="scientific">Aquisphaera giovannonii</name>
    <dbReference type="NCBI Taxonomy" id="406548"/>
    <lineage>
        <taxon>Bacteria</taxon>
        <taxon>Pseudomonadati</taxon>
        <taxon>Planctomycetota</taxon>
        <taxon>Planctomycetia</taxon>
        <taxon>Isosphaerales</taxon>
        <taxon>Isosphaeraceae</taxon>
        <taxon>Aquisphaera</taxon>
    </lineage>
</organism>
<dbReference type="EC" id="2.4.1.-" evidence="5"/>
<dbReference type="PANTHER" id="PTHR43630">
    <property type="entry name" value="POLY-BETA-1,6-N-ACETYL-D-GLUCOSAMINE SYNTHASE"/>
    <property type="match status" value="1"/>
</dbReference>
<keyword evidence="4" id="KW-1133">Transmembrane helix</keyword>
<feature type="transmembrane region" description="Helical" evidence="4">
    <location>
        <begin position="336"/>
        <end position="363"/>
    </location>
</feature>
<dbReference type="SUPFAM" id="SSF53448">
    <property type="entry name" value="Nucleotide-diphospho-sugar transferases"/>
    <property type="match status" value="1"/>
</dbReference>
<evidence type="ECO:0000256" key="1">
    <source>
        <dbReference type="ARBA" id="ARBA00006739"/>
    </source>
</evidence>
<comment type="similarity">
    <text evidence="1">Belongs to the glycosyltransferase 2 family.</text>
</comment>
<dbReference type="OrthoDB" id="9797391at2"/>
<gene>
    <name evidence="5" type="ORF">OJF2_24660</name>
</gene>
<dbReference type="KEGG" id="agv:OJF2_24660"/>
<evidence type="ECO:0000256" key="3">
    <source>
        <dbReference type="ARBA" id="ARBA00022679"/>
    </source>
</evidence>
<dbReference type="AlphaFoldDB" id="A0A5B9W133"/>
<keyword evidence="4" id="KW-0472">Membrane</keyword>
<keyword evidence="6" id="KW-1185">Reference proteome</keyword>
<feature type="transmembrane region" description="Helical" evidence="4">
    <location>
        <begin position="300"/>
        <end position="324"/>
    </location>
</feature>
<evidence type="ECO:0000256" key="2">
    <source>
        <dbReference type="ARBA" id="ARBA00022676"/>
    </source>
</evidence>
<keyword evidence="3 5" id="KW-0808">Transferase</keyword>
<dbReference type="EMBL" id="CP042997">
    <property type="protein sequence ID" value="QEH33934.1"/>
    <property type="molecule type" value="Genomic_DNA"/>
</dbReference>
<feature type="transmembrane region" description="Helical" evidence="4">
    <location>
        <begin position="6"/>
        <end position="34"/>
    </location>
</feature>
<dbReference type="RefSeq" id="WP_148593929.1">
    <property type="nucleotide sequence ID" value="NZ_CP042997.1"/>
</dbReference>
<name>A0A5B9W133_9BACT</name>
<dbReference type="Pfam" id="PF13641">
    <property type="entry name" value="Glyco_tranf_2_3"/>
    <property type="match status" value="1"/>
</dbReference>
<keyword evidence="2 5" id="KW-0328">Glycosyltransferase</keyword>
<accession>A0A5B9W133</accession>
<dbReference type="Gene3D" id="3.90.550.10">
    <property type="entry name" value="Spore Coat Polysaccharide Biosynthesis Protein SpsA, Chain A"/>
    <property type="match status" value="1"/>
</dbReference>
<dbReference type="GO" id="GO:0016757">
    <property type="term" value="F:glycosyltransferase activity"/>
    <property type="evidence" value="ECO:0007669"/>
    <property type="project" value="UniProtKB-KW"/>
</dbReference>